<gene>
    <name evidence="5" type="ORF">MicloDRAFT_00023110</name>
</gene>
<dbReference type="PANTHER" id="PTHR10412:SF11">
    <property type="entry name" value="MANNOSYL-OLIGOSACCHARIDE GLUCOSIDASE"/>
    <property type="match status" value="1"/>
</dbReference>
<keyword evidence="2" id="KW-0378">Hydrolase</keyword>
<accession>I4YXH6</accession>
<dbReference type="GO" id="GO:0004573">
    <property type="term" value="F:Glc3Man9GlcNAc2 oligosaccharide glucosidase activity"/>
    <property type="evidence" value="ECO:0007669"/>
    <property type="project" value="InterPro"/>
</dbReference>
<dbReference type="RefSeq" id="WP_009491294.1">
    <property type="nucleotide sequence ID" value="NZ_CP141048.1"/>
</dbReference>
<keyword evidence="3" id="KW-0326">Glycosidase</keyword>
<evidence type="ECO:0000256" key="3">
    <source>
        <dbReference type="ARBA" id="ARBA00023295"/>
    </source>
</evidence>
<dbReference type="Proteomes" id="UP000003947">
    <property type="component" value="Unassembled WGS sequence"/>
</dbReference>
<evidence type="ECO:0000313" key="6">
    <source>
        <dbReference type="Proteomes" id="UP000003947"/>
    </source>
</evidence>
<reference evidence="5 6" key="1">
    <citation type="submission" date="2012-02" db="EMBL/GenBank/DDBJ databases">
        <title>Improved High-Quality Draft sequence of Microvirga sp. WSM3557.</title>
        <authorList>
            <consortium name="US DOE Joint Genome Institute"/>
            <person name="Lucas S."/>
            <person name="Han J."/>
            <person name="Lapidus A."/>
            <person name="Cheng J.-F."/>
            <person name="Goodwin L."/>
            <person name="Pitluck S."/>
            <person name="Peters L."/>
            <person name="Zhang X."/>
            <person name="Detter J.C."/>
            <person name="Han C."/>
            <person name="Tapia R."/>
            <person name="Land M."/>
            <person name="Hauser L."/>
            <person name="Kyrpides N."/>
            <person name="Ivanova N."/>
            <person name="Pagani I."/>
            <person name="Brau L."/>
            <person name="Yates R."/>
            <person name="O'Hara G."/>
            <person name="Rui T."/>
            <person name="Howieson J."/>
            <person name="Reeve W."/>
            <person name="Woyke T."/>
        </authorList>
    </citation>
    <scope>NUCLEOTIDE SEQUENCE [LARGE SCALE GENOMIC DNA]</scope>
    <source>
        <strain evidence="5 6">WSM3557</strain>
    </source>
</reference>
<comment type="similarity">
    <text evidence="1">Belongs to the glycosyl hydrolase 63 family.</text>
</comment>
<protein>
    <submittedName>
        <fullName evidence="5">Glycogen debranching enzyme</fullName>
    </submittedName>
</protein>
<dbReference type="SUPFAM" id="SSF48208">
    <property type="entry name" value="Six-hairpin glycosidases"/>
    <property type="match status" value="1"/>
</dbReference>
<dbReference type="AlphaFoldDB" id="I4YXH6"/>
<proteinExistence type="inferred from homology"/>
<dbReference type="PATRIC" id="fig|864069.3.peg.2513"/>
<dbReference type="Gene3D" id="1.50.10.10">
    <property type="match status" value="1"/>
</dbReference>
<organism evidence="5 6">
    <name type="scientific">Microvirga lotononidis</name>
    <dbReference type="NCBI Taxonomy" id="864069"/>
    <lineage>
        <taxon>Bacteria</taxon>
        <taxon>Pseudomonadati</taxon>
        <taxon>Pseudomonadota</taxon>
        <taxon>Alphaproteobacteria</taxon>
        <taxon>Hyphomicrobiales</taxon>
        <taxon>Methylobacteriaceae</taxon>
        <taxon>Microvirga</taxon>
    </lineage>
</organism>
<dbReference type="InterPro" id="IPR054491">
    <property type="entry name" value="MGH1-like_GH"/>
</dbReference>
<evidence type="ECO:0000256" key="1">
    <source>
        <dbReference type="ARBA" id="ARBA00010833"/>
    </source>
</evidence>
<dbReference type="OrthoDB" id="9781878at2"/>
<evidence type="ECO:0000313" key="5">
    <source>
        <dbReference type="EMBL" id="EIM28668.1"/>
    </source>
</evidence>
<dbReference type="eggNOG" id="COG1626">
    <property type="taxonomic scope" value="Bacteria"/>
</dbReference>
<dbReference type="STRING" id="864069.MicloDRAFT_00023110"/>
<dbReference type="EMBL" id="JH660642">
    <property type="protein sequence ID" value="EIM28668.1"/>
    <property type="molecule type" value="Genomic_DNA"/>
</dbReference>
<evidence type="ECO:0000256" key="2">
    <source>
        <dbReference type="ARBA" id="ARBA00022801"/>
    </source>
</evidence>
<dbReference type="HOGENOM" id="CLU_015270_1_0_5"/>
<dbReference type="InterPro" id="IPR012341">
    <property type="entry name" value="6hp_glycosidase-like_sf"/>
</dbReference>
<dbReference type="PANTHER" id="PTHR10412">
    <property type="entry name" value="MANNOSYL-OLIGOSACCHARIDE GLUCOSIDASE"/>
    <property type="match status" value="1"/>
</dbReference>
<dbReference type="GO" id="GO:0009311">
    <property type="term" value="P:oligosaccharide metabolic process"/>
    <property type="evidence" value="ECO:0007669"/>
    <property type="project" value="InterPro"/>
</dbReference>
<feature type="domain" description="Mannosylglycerate hydrolase MGH1-like glycoside hydrolase" evidence="4">
    <location>
        <begin position="33"/>
        <end position="415"/>
    </location>
</feature>
<evidence type="ECO:0000259" key="4">
    <source>
        <dbReference type="Pfam" id="PF22422"/>
    </source>
</evidence>
<keyword evidence="6" id="KW-1185">Reference proteome</keyword>
<name>I4YXH6_9HYPH</name>
<dbReference type="InterPro" id="IPR004888">
    <property type="entry name" value="Glycoside_hydrolase_63"/>
</dbReference>
<dbReference type="GO" id="GO:0006487">
    <property type="term" value="P:protein N-linked glycosylation"/>
    <property type="evidence" value="ECO:0007669"/>
    <property type="project" value="TreeGrafter"/>
</dbReference>
<sequence length="425" mass="48690">MLDQGSSVTRENAQRVLRDNDRGGYTVPTARLYPYQWLWDSGFSALGWQTFNEPRAWEELRRLATGQWPDGMIPHIIFHKVDPNYSPGPGAWGTSHQPPTSGISQPPVLATHLRWMLECTCDQALAEKTARELYPVLVRAHRWWRAARDPERTGLVAIYHPWESGMDNSAMWDTPMANVPTDILDPYERRDTAYIAVDQRPQKSDYDRYMALVTRFKRAGWDPEVLWAETPFKVLDPTTNCVLHRADRDLLALSDQLGIENDRAEIEGWIARGRTAFSRLWSETQGCYVPLDMLTGEKIEIGTSGGMLGFYAGVADDAQAKRMVQALEEWGRAVRYLVPSTSPLDLRFEPRRYWRGPVWPNVNWMIGVGLAEYGFSDLARRVREDLRSLIQSSGFYEYWEPTTSEGLGGAHFSWTAATWLAWIDR</sequence>
<dbReference type="Pfam" id="PF22422">
    <property type="entry name" value="MGH1-like_GH"/>
    <property type="match status" value="1"/>
</dbReference>
<dbReference type="InterPro" id="IPR008928">
    <property type="entry name" value="6-hairpin_glycosidase_sf"/>
</dbReference>